<comment type="caution">
    <text evidence="1">The sequence shown here is derived from an EMBL/GenBank/DDBJ whole genome shotgun (WGS) entry which is preliminary data.</text>
</comment>
<evidence type="ECO:0000313" key="1">
    <source>
        <dbReference type="EMBL" id="MFB9681277.1"/>
    </source>
</evidence>
<name>A0ABV5TQ68_9ACTN</name>
<dbReference type="EMBL" id="JBHMBS010000031">
    <property type="protein sequence ID" value="MFB9681277.1"/>
    <property type="molecule type" value="Genomic_DNA"/>
</dbReference>
<organism evidence="1 2">
    <name type="scientific">Streptosporangium vulgare</name>
    <dbReference type="NCBI Taxonomy" id="46190"/>
    <lineage>
        <taxon>Bacteria</taxon>
        <taxon>Bacillati</taxon>
        <taxon>Actinomycetota</taxon>
        <taxon>Actinomycetes</taxon>
        <taxon>Streptosporangiales</taxon>
        <taxon>Streptosporangiaceae</taxon>
        <taxon>Streptosporangium</taxon>
    </lineage>
</organism>
<protein>
    <recommendedName>
        <fullName evidence="3">DUF2493 domain-containing protein</fullName>
    </recommendedName>
</protein>
<sequence length="155" mass="16962">MIFRILGTGARALKHEDAGPLYGALADTQHDVTQLGGRMLVVQGACYPKKRADGSRPAESADWLMHLWCEANGVPDEPHPADWANCTPLCPDKPHRKTRYDGTEYCPLAGHWRNQDMADLGAHLCIAAPVGRSTGTYDCMRRAKAAGIPVWPVTK</sequence>
<accession>A0ABV5TQ68</accession>
<dbReference type="RefSeq" id="WP_344747722.1">
    <property type="nucleotide sequence ID" value="NZ_BAAAWW010000136.1"/>
</dbReference>
<evidence type="ECO:0000313" key="2">
    <source>
        <dbReference type="Proteomes" id="UP001589610"/>
    </source>
</evidence>
<evidence type="ECO:0008006" key="3">
    <source>
        <dbReference type="Google" id="ProtNLM"/>
    </source>
</evidence>
<reference evidence="1 2" key="1">
    <citation type="submission" date="2024-09" db="EMBL/GenBank/DDBJ databases">
        <authorList>
            <person name="Sun Q."/>
            <person name="Mori K."/>
        </authorList>
    </citation>
    <scope>NUCLEOTIDE SEQUENCE [LARGE SCALE GENOMIC DNA]</scope>
    <source>
        <strain evidence="1 2">JCM 3028</strain>
    </source>
</reference>
<proteinExistence type="predicted"/>
<dbReference type="Proteomes" id="UP001589610">
    <property type="component" value="Unassembled WGS sequence"/>
</dbReference>
<keyword evidence="2" id="KW-1185">Reference proteome</keyword>
<gene>
    <name evidence="1" type="ORF">ACFFRH_37855</name>
</gene>